<dbReference type="RefSeq" id="WP_013917146.1">
    <property type="nucleotide sequence ID" value="NC_015690.1"/>
</dbReference>
<accession>F8F8S7</accession>
<proteinExistence type="predicted"/>
<reference evidence="2" key="1">
    <citation type="submission" date="2011-06" db="EMBL/GenBank/DDBJ databases">
        <title>Complete genome sequence of Paenibacillus mucilaginosus KNP414.</title>
        <authorList>
            <person name="Wang J."/>
            <person name="Hu S."/>
            <person name="Hu X."/>
            <person name="Zhang B."/>
            <person name="Dong D."/>
            <person name="Zhang S."/>
            <person name="Zhao K."/>
            <person name="Wu D."/>
        </authorList>
    </citation>
    <scope>NUCLEOTIDE SEQUENCE [LARGE SCALE GENOMIC DNA]</scope>
    <source>
        <strain evidence="2">KNP414</strain>
    </source>
</reference>
<dbReference type="Proteomes" id="UP000006620">
    <property type="component" value="Chromosome"/>
</dbReference>
<dbReference type="AlphaFoldDB" id="F8F8S7"/>
<reference evidence="1 2" key="2">
    <citation type="journal article" date="2013" name="Genome Announc.">
        <title>Genome Sequence of Growth-Improving Paenibacillus mucilaginosus Strain KNP414.</title>
        <authorList>
            <person name="Lu J.J."/>
            <person name="Wang J.F."/>
            <person name="Hu X.F."/>
        </authorList>
    </citation>
    <scope>NUCLEOTIDE SEQUENCE [LARGE SCALE GENOMIC DNA]</scope>
    <source>
        <strain evidence="1 2">KNP414</strain>
    </source>
</reference>
<sequence length="270" mass="31191">MGTLTFVYDENHRSHTAELSLHGELEAGLFQQGIEALIDEFIAYIQRTGEDVYHLEILINGEVVEESAFWEEAIHRFGLVDLSAAYLNELLYRAKSVRPIWLDEENPAARQAALCLARHCAAYIPYYIRYINWHDMDYEVHEYKDIDELIKRYGWRRETLQLAASRAGIACGQQGIWQFEELAAGGGLRSYLEEHHLLHGFLFELFLEPYLLHYAEVLQRSAHLHWPLEYVLDTCSDLLGALAEPDSASALLDQCEARARNFYAEHQLMT</sequence>
<gene>
    <name evidence="1" type="ordered locus">KNP414_03431</name>
</gene>
<dbReference type="PATRIC" id="fig|1036673.3.peg.3153"/>
<protein>
    <submittedName>
        <fullName evidence="1">Uncharacterized protein</fullName>
    </submittedName>
</protein>
<dbReference type="HOGENOM" id="CLU_1029907_0_0_9"/>
<organism evidence="1 2">
    <name type="scientific">Paenibacillus mucilaginosus (strain KNP414)</name>
    <dbReference type="NCBI Taxonomy" id="1036673"/>
    <lineage>
        <taxon>Bacteria</taxon>
        <taxon>Bacillati</taxon>
        <taxon>Bacillota</taxon>
        <taxon>Bacilli</taxon>
        <taxon>Bacillales</taxon>
        <taxon>Paenibacillaceae</taxon>
        <taxon>Paenibacillus</taxon>
    </lineage>
</organism>
<evidence type="ECO:0000313" key="1">
    <source>
        <dbReference type="EMBL" id="AEI41989.1"/>
    </source>
</evidence>
<dbReference type="KEGG" id="pms:KNP414_03431"/>
<dbReference type="EMBL" id="CP002869">
    <property type="protein sequence ID" value="AEI41989.1"/>
    <property type="molecule type" value="Genomic_DNA"/>
</dbReference>
<evidence type="ECO:0000313" key="2">
    <source>
        <dbReference type="Proteomes" id="UP000006620"/>
    </source>
</evidence>
<name>F8F8S7_PAEMK</name>